<evidence type="ECO:0000256" key="1">
    <source>
        <dbReference type="SAM" id="MobiDB-lite"/>
    </source>
</evidence>
<accession>A0A2N5JBH6</accession>
<dbReference type="RefSeq" id="WP_101615374.1">
    <property type="nucleotide sequence ID" value="NZ_NMWU01000008.1"/>
</dbReference>
<dbReference type="SUPFAM" id="SSF52540">
    <property type="entry name" value="P-loop containing nucleoside triphosphate hydrolases"/>
    <property type="match status" value="1"/>
</dbReference>
<organism evidence="2 3">
    <name type="scientific">Bifidobacterium margollesii</name>
    <dbReference type="NCBI Taxonomy" id="2020964"/>
    <lineage>
        <taxon>Bacteria</taxon>
        <taxon>Bacillati</taxon>
        <taxon>Actinomycetota</taxon>
        <taxon>Actinomycetes</taxon>
        <taxon>Bifidobacteriales</taxon>
        <taxon>Bifidobacteriaceae</taxon>
        <taxon>Bifidobacterium</taxon>
    </lineage>
</organism>
<gene>
    <name evidence="2" type="ORF">Uis1B_0553</name>
</gene>
<dbReference type="EMBL" id="NMWU01000008">
    <property type="protein sequence ID" value="PLS31562.1"/>
    <property type="molecule type" value="Genomic_DNA"/>
</dbReference>
<dbReference type="Proteomes" id="UP000235050">
    <property type="component" value="Unassembled WGS sequence"/>
</dbReference>
<evidence type="ECO:0000313" key="2">
    <source>
        <dbReference type="EMBL" id="PLS31562.1"/>
    </source>
</evidence>
<protein>
    <submittedName>
        <fullName evidence="2">Terminase</fullName>
    </submittedName>
</protein>
<dbReference type="OrthoDB" id="3188010at2"/>
<dbReference type="InterPro" id="IPR027417">
    <property type="entry name" value="P-loop_NTPase"/>
</dbReference>
<name>A0A2N5JBH6_9BIFI</name>
<dbReference type="Gene3D" id="3.40.50.300">
    <property type="entry name" value="P-loop containing nucleotide triphosphate hydrolases"/>
    <property type="match status" value="1"/>
</dbReference>
<reference evidence="2 3" key="1">
    <citation type="submission" date="2017-07" db="EMBL/GenBank/DDBJ databases">
        <title>Bifidobacterium novel species.</title>
        <authorList>
            <person name="Lugli G.A."/>
            <person name="Milani C."/>
            <person name="Duranti S."/>
            <person name="Mangifesta M."/>
        </authorList>
    </citation>
    <scope>NUCLEOTIDE SEQUENCE [LARGE SCALE GENOMIC DNA]</scope>
    <source>
        <strain evidence="3">Uis1B</strain>
    </source>
</reference>
<evidence type="ECO:0000313" key="3">
    <source>
        <dbReference type="Proteomes" id="UP000235050"/>
    </source>
</evidence>
<sequence>MERRLSELARVLSRPSGVVSSDFPLIEKAASRMGISYDLWQQGLLYLMFGKRADGLYACGEGGAVISICRQVGKTFTVGSAIFILCAGRSGLKVLWTAHRTRTSDETFQTMCGFARNRLMARYVDHIRRANGQQEIAFRNGSRIMFGAREQGFGRGFDAVDVEVFDEAQILTVKALNDMVPAMNVSPNPLLVMMGTPPQPGDPSEQFAAKRADGLKGVDGMLYVEFSADRDADPDDHEQWAKANPSYPKRTSGKAIERMRQSLGGVDNFRREALGIWDEDTGVSAIDPDAWAKCEVAEPDSAGRLSFGLDMPPDRSALAVGVAVRHGDDTAYVGLQEYRDVRSKGVAWAVDWLAERWPKTCAVVIDAQSPAMSVVPDLMKRHVRVTITQTRDLGAATGRMLDMIHAGTLQHLDARQQPQLNAAVDGAILRPLGPNGASAWNKKGSDVDISPLQACTLALHGAFTSKRHPGRRSKAVAL</sequence>
<comment type="caution">
    <text evidence="2">The sequence shown here is derived from an EMBL/GenBank/DDBJ whole genome shotgun (WGS) entry which is preliminary data.</text>
</comment>
<dbReference type="AlphaFoldDB" id="A0A2N5JBH6"/>
<feature type="region of interest" description="Disordered" evidence="1">
    <location>
        <begin position="233"/>
        <end position="253"/>
    </location>
</feature>
<proteinExistence type="predicted"/>
<keyword evidence="3" id="KW-1185">Reference proteome</keyword>